<keyword evidence="1" id="KW-1133">Transmembrane helix</keyword>
<evidence type="ECO:0000313" key="2">
    <source>
        <dbReference type="EMBL" id="MUV13576.1"/>
    </source>
</evidence>
<dbReference type="EMBL" id="WOXT01000001">
    <property type="protein sequence ID" value="MUV13576.1"/>
    <property type="molecule type" value="Genomic_DNA"/>
</dbReference>
<evidence type="ECO:0000313" key="3">
    <source>
        <dbReference type="Proteomes" id="UP000479692"/>
    </source>
</evidence>
<dbReference type="RefSeq" id="WP_156640760.1">
    <property type="nucleotide sequence ID" value="NZ_WOXT01000001.1"/>
</dbReference>
<dbReference type="AlphaFoldDB" id="A0A7C9HLI4"/>
<keyword evidence="1" id="KW-0472">Membrane</keyword>
<dbReference type="PROSITE" id="PS51257">
    <property type="entry name" value="PROKAR_LIPOPROTEIN"/>
    <property type="match status" value="1"/>
</dbReference>
<reference evidence="2 3" key="1">
    <citation type="submission" date="2019-12" db="EMBL/GenBank/DDBJ databases">
        <authorList>
            <person name="Xu J."/>
        </authorList>
    </citation>
    <scope>NUCLEOTIDE SEQUENCE [LARGE SCALE GENOMIC DNA]</scope>
    <source>
        <strain evidence="2 3">HX-5-24</strain>
    </source>
</reference>
<keyword evidence="1" id="KW-0812">Transmembrane</keyword>
<comment type="caution">
    <text evidence="2">The sequence shown here is derived from an EMBL/GenBank/DDBJ whole genome shotgun (WGS) entry which is preliminary data.</text>
</comment>
<organism evidence="2 3">
    <name type="scientific">Noviluteimonas gilva</name>
    <dbReference type="NCBI Taxonomy" id="2682097"/>
    <lineage>
        <taxon>Bacteria</taxon>
        <taxon>Pseudomonadati</taxon>
        <taxon>Pseudomonadota</taxon>
        <taxon>Gammaproteobacteria</taxon>
        <taxon>Lysobacterales</taxon>
        <taxon>Lysobacteraceae</taxon>
        <taxon>Noviluteimonas</taxon>
    </lineage>
</organism>
<sequence>MILRASLYLNAILLLACLLLGGLWKYEVHRKELVIAKYAKAQVEAQARARDAEIRNVQNIARIADIYERDKRAADEAQRKLVADLRAGTVRLQKRWAGCVSEAGATAAERDAAARDREESVARVLRAARDADSQIRALQDVVRADRGQ</sequence>
<gene>
    <name evidence="2" type="ORF">GN331_05065</name>
</gene>
<dbReference type="Proteomes" id="UP000479692">
    <property type="component" value="Unassembled WGS sequence"/>
</dbReference>
<feature type="transmembrane region" description="Helical" evidence="1">
    <location>
        <begin position="6"/>
        <end position="24"/>
    </location>
</feature>
<accession>A0A7C9HLI4</accession>
<name>A0A7C9HLI4_9GAMM</name>
<evidence type="ECO:0000256" key="1">
    <source>
        <dbReference type="SAM" id="Phobius"/>
    </source>
</evidence>
<keyword evidence="3" id="KW-1185">Reference proteome</keyword>
<protein>
    <submittedName>
        <fullName evidence="2">Uncharacterized protein</fullName>
    </submittedName>
</protein>
<proteinExistence type="predicted"/>